<accession>A0A316FI13</accession>
<keyword evidence="2" id="KW-1003">Cell membrane</keyword>
<feature type="transmembrane region" description="Helical" evidence="6">
    <location>
        <begin position="297"/>
        <end position="319"/>
    </location>
</feature>
<dbReference type="GO" id="GO:0005886">
    <property type="term" value="C:plasma membrane"/>
    <property type="evidence" value="ECO:0007669"/>
    <property type="project" value="UniProtKB-SubCell"/>
</dbReference>
<reference evidence="8 9" key="1">
    <citation type="submission" date="2018-05" db="EMBL/GenBank/DDBJ databases">
        <title>Genomic Encyclopedia of Archaeal and Bacterial Type Strains, Phase II (KMG-II): from individual species to whole genera.</title>
        <authorList>
            <person name="Goeker M."/>
        </authorList>
    </citation>
    <scope>NUCLEOTIDE SEQUENCE [LARGE SCALE GENOMIC DNA]</scope>
    <source>
        <strain evidence="8 9">DSM 45184</strain>
    </source>
</reference>
<dbReference type="Pfam" id="PF02687">
    <property type="entry name" value="FtsX"/>
    <property type="match status" value="2"/>
</dbReference>
<feature type="transmembrane region" description="Helical" evidence="6">
    <location>
        <begin position="602"/>
        <end position="630"/>
    </location>
</feature>
<evidence type="ECO:0000256" key="5">
    <source>
        <dbReference type="ARBA" id="ARBA00023136"/>
    </source>
</evidence>
<feature type="transmembrane region" description="Helical" evidence="6">
    <location>
        <begin position="250"/>
        <end position="277"/>
    </location>
</feature>
<keyword evidence="4 6" id="KW-1133">Transmembrane helix</keyword>
<feature type="transmembrane region" description="Helical" evidence="6">
    <location>
        <begin position="376"/>
        <end position="402"/>
    </location>
</feature>
<feature type="transmembrane region" description="Helical" evidence="6">
    <location>
        <begin position="423"/>
        <end position="445"/>
    </location>
</feature>
<protein>
    <submittedName>
        <fullName evidence="8">FtsX-like permease family protein</fullName>
    </submittedName>
</protein>
<dbReference type="AlphaFoldDB" id="A0A316FI13"/>
<feature type="transmembrane region" description="Helical" evidence="6">
    <location>
        <begin position="651"/>
        <end position="684"/>
    </location>
</feature>
<dbReference type="OrthoDB" id="4871813at2"/>
<evidence type="ECO:0000259" key="7">
    <source>
        <dbReference type="Pfam" id="PF02687"/>
    </source>
</evidence>
<organism evidence="8 9">
    <name type="scientific">Actinoplanes xinjiangensis</name>
    <dbReference type="NCBI Taxonomy" id="512350"/>
    <lineage>
        <taxon>Bacteria</taxon>
        <taxon>Bacillati</taxon>
        <taxon>Actinomycetota</taxon>
        <taxon>Actinomycetes</taxon>
        <taxon>Micromonosporales</taxon>
        <taxon>Micromonosporaceae</taxon>
        <taxon>Actinoplanes</taxon>
    </lineage>
</organism>
<evidence type="ECO:0000256" key="2">
    <source>
        <dbReference type="ARBA" id="ARBA00022475"/>
    </source>
</evidence>
<proteinExistence type="predicted"/>
<comment type="subcellular location">
    <subcellularLocation>
        <location evidence="1">Cell membrane</location>
        <topology evidence="1">Multi-pass membrane protein</topology>
    </subcellularLocation>
</comment>
<feature type="transmembrane region" description="Helical" evidence="6">
    <location>
        <begin position="21"/>
        <end position="45"/>
    </location>
</feature>
<feature type="domain" description="ABC3 transporter permease C-terminal" evidence="7">
    <location>
        <begin position="211"/>
        <end position="320"/>
    </location>
</feature>
<dbReference type="InterPro" id="IPR003838">
    <property type="entry name" value="ABC3_permease_C"/>
</dbReference>
<evidence type="ECO:0000256" key="6">
    <source>
        <dbReference type="SAM" id="Phobius"/>
    </source>
</evidence>
<name>A0A316FI13_9ACTN</name>
<evidence type="ECO:0000313" key="9">
    <source>
        <dbReference type="Proteomes" id="UP000245697"/>
    </source>
</evidence>
<feature type="transmembrane region" description="Helical" evidence="6">
    <location>
        <begin position="206"/>
        <end position="229"/>
    </location>
</feature>
<feature type="transmembrane region" description="Helical" evidence="6">
    <location>
        <begin position="696"/>
        <end position="716"/>
    </location>
</feature>
<dbReference type="EMBL" id="QGGR01000007">
    <property type="protein sequence ID" value="PWK47742.1"/>
    <property type="molecule type" value="Genomic_DNA"/>
</dbReference>
<feature type="transmembrane region" description="Helical" evidence="6">
    <location>
        <begin position="340"/>
        <end position="364"/>
    </location>
</feature>
<evidence type="ECO:0000256" key="4">
    <source>
        <dbReference type="ARBA" id="ARBA00022989"/>
    </source>
</evidence>
<gene>
    <name evidence="8" type="ORF">BC793_107352</name>
</gene>
<evidence type="ECO:0000256" key="1">
    <source>
        <dbReference type="ARBA" id="ARBA00004651"/>
    </source>
</evidence>
<evidence type="ECO:0000313" key="8">
    <source>
        <dbReference type="EMBL" id="PWK47742.1"/>
    </source>
</evidence>
<dbReference type="Proteomes" id="UP000245697">
    <property type="component" value="Unassembled WGS sequence"/>
</dbReference>
<keyword evidence="9" id="KW-1185">Reference proteome</keyword>
<feature type="domain" description="ABC3 transporter permease C-terminal" evidence="7">
    <location>
        <begin position="610"/>
        <end position="720"/>
    </location>
</feature>
<evidence type="ECO:0000256" key="3">
    <source>
        <dbReference type="ARBA" id="ARBA00022692"/>
    </source>
</evidence>
<sequence>MTLTRLAWLVTAGGRGAWGRLAGMAAGIAVGVALLLMLCGAYDGLASRAERSTWTSPNHGVDAGRLTGPATVPPADDVLLVSVVEDTFAGRAITRLDVASSPGSTATVPGIGRPPAIGTYHASPALAALIDGRPADQLGARYGSRAGLIADTALAGPDSLVVVTGTAVADLDPSRSSIGFGGEPYGVWSVTGLRGTAFPSTAYRTVAIIGAMAILLPVLILVGVVTRLGAAERAGRLAALRLIGATPRRVADIAAVEIGVTSFAGAVAGVALAWLLVPVAARVDVADGRFFPADLTAGPVTTVAVVLGVVVVATAVAWWRTARAGIGPLGGSRSRPEHRPSAIGVLPLLVGVMEMVAVTVLAIAGSPLPGTDVLLILGFLLVAFGLLTSGPVLTYWVAGLGAGRSRTAAGVIAMNWIRRHPRATFRSVSGLVAALFMVSVFAAAVTTVRDDRVFAPVGDRIPESALVTNLGTRPGEVARASAEAARVAGTAGVTAAVIGSHHPEEGVVFTAGDAVRLGLTVPDGAGHVRVGNSWFEGGPLDVAATAAVDTTPAILLVTTDGSTASIERARTAVLVSGLRLALPPTTPAERRVSGLQSWADRYAGLAALGIVVATVISAVSLAVSTVAAILDRRRVLGLLRLTGMPVSAIRRVIVAEAALPLATVFALCVGLGFLVAWCILAGLTQGRRSVSWPDPSYYAALGTSLLLAAAAVTATFRTARTNTGLAATRFE</sequence>
<keyword evidence="5 6" id="KW-0472">Membrane</keyword>
<comment type="caution">
    <text evidence="8">The sequence shown here is derived from an EMBL/GenBank/DDBJ whole genome shotgun (WGS) entry which is preliminary data.</text>
</comment>
<keyword evidence="3 6" id="KW-0812">Transmembrane</keyword>
<dbReference type="RefSeq" id="WP_109593891.1">
    <property type="nucleotide sequence ID" value="NZ_BONA01000042.1"/>
</dbReference>